<evidence type="ECO:0000313" key="1">
    <source>
        <dbReference type="EMBL" id="PAV94033.1"/>
    </source>
</evidence>
<dbReference type="AlphaFoldDB" id="A0A2A2M655"/>
<name>A0A2A2M655_9GAMM</name>
<dbReference type="Proteomes" id="UP000218796">
    <property type="component" value="Unassembled WGS sequence"/>
</dbReference>
<reference evidence="1 2" key="1">
    <citation type="submission" date="2017-08" db="EMBL/GenBank/DDBJ databases">
        <title>Draft Genome Sequence of Hafnia alvei CITHA-6 Isolated from Raw Bovine Milk.</title>
        <authorList>
            <person name="Culligan E.P."/>
            <person name="Mcsweeney A."/>
            <person name="O'Doherty C."/>
            <person name="Gleeson E."/>
            <person name="O'Riordan D."/>
            <person name="Sleator R.D."/>
        </authorList>
    </citation>
    <scope>NUCLEOTIDE SEQUENCE [LARGE SCALE GENOMIC DNA]</scope>
    <source>
        <strain evidence="1 2">CITHA-6</strain>
    </source>
</reference>
<proteinExistence type="predicted"/>
<protein>
    <submittedName>
        <fullName evidence="1">Uncharacterized protein</fullName>
    </submittedName>
</protein>
<accession>A0A2A2M655</accession>
<gene>
    <name evidence="1" type="ORF">CJD50_22795</name>
</gene>
<organism evidence="1 2">
    <name type="scientific">Hafnia paralvei</name>
    <dbReference type="NCBI Taxonomy" id="546367"/>
    <lineage>
        <taxon>Bacteria</taxon>
        <taxon>Pseudomonadati</taxon>
        <taxon>Pseudomonadota</taxon>
        <taxon>Gammaproteobacteria</taxon>
        <taxon>Enterobacterales</taxon>
        <taxon>Hafniaceae</taxon>
        <taxon>Hafnia</taxon>
    </lineage>
</organism>
<dbReference type="OrthoDB" id="9872052at2"/>
<keyword evidence="2" id="KW-1185">Reference proteome</keyword>
<dbReference type="EMBL" id="NQMS01000022">
    <property type="protein sequence ID" value="PAV94033.1"/>
    <property type="molecule type" value="Genomic_DNA"/>
</dbReference>
<sequence length="83" mass="8828">MCSIENIGGDVSINMGGKTLATVSYREVIAPDFTLVGYEQRAKKHAQCVIDKIVKAALQQAALDSNVDAILENAISARSQSSC</sequence>
<comment type="caution">
    <text evidence="1">The sequence shown here is derived from an EMBL/GenBank/DDBJ whole genome shotgun (WGS) entry which is preliminary data.</text>
</comment>
<evidence type="ECO:0000313" key="2">
    <source>
        <dbReference type="Proteomes" id="UP000218796"/>
    </source>
</evidence>